<dbReference type="Proteomes" id="UP000604046">
    <property type="component" value="Unassembled WGS sequence"/>
</dbReference>
<evidence type="ECO:0000313" key="1">
    <source>
        <dbReference type="EMBL" id="CAE6930458.1"/>
    </source>
</evidence>
<organism evidence="1 2">
    <name type="scientific">Symbiodinium natans</name>
    <dbReference type="NCBI Taxonomy" id="878477"/>
    <lineage>
        <taxon>Eukaryota</taxon>
        <taxon>Sar</taxon>
        <taxon>Alveolata</taxon>
        <taxon>Dinophyceae</taxon>
        <taxon>Suessiales</taxon>
        <taxon>Symbiodiniaceae</taxon>
        <taxon>Symbiodinium</taxon>
    </lineage>
</organism>
<protein>
    <submittedName>
        <fullName evidence="1">Uncharacterized protein</fullName>
    </submittedName>
</protein>
<sequence length="526" mass="57210">MLSVLFGCASRKQSCLLVGTVAESPTDSQRELFRPSAAQIPASCPMSISLMRCVIGLLLGTAAGTPTEECQQEASQLLQRTVSKTMLERRMGDSDAAHAVTNAVTVEQVLDYFFADVNLLGSRIPAAIKQDNTWAECTQVDWTEHSGQGVKEVIKAMEEELGVDAFCAENPKDDTCKAINAAIRTSWELVHRYELAPKFTSVAVTDWGEYPSWVAGSVGDVDREVEPPQAEVLDGKGLVGYSMCSILRTVLTGSPNQLGSGTCGWVASLGALSWAAPAQAIKMGVRLFWTGRILERLEPCPNIYTLQPGLVELERNGDPTAPGCFQQCDPQDYTPRLSAGLTGMWTYATMSHLKEFLEDCPEPSAINVMYSGIKEKDPETFERWDKIEGQSDEVTMAMCRSLISEKCRTEELSSTASRAAALQEACDIVSSNGVALLSVDADPLQKASESASQPGINNSGEIFTGPVGAEANHVVYLQACEDDRDSYALWTWGGVKYVTKENLVGDTENHTFFQAFVADEVQIFDD</sequence>
<dbReference type="OrthoDB" id="429465at2759"/>
<comment type="caution">
    <text evidence="1">The sequence shown here is derived from an EMBL/GenBank/DDBJ whole genome shotgun (WGS) entry which is preliminary data.</text>
</comment>
<keyword evidence="2" id="KW-1185">Reference proteome</keyword>
<name>A0A812GWJ3_9DINO</name>
<reference evidence="1" key="1">
    <citation type="submission" date="2021-02" db="EMBL/GenBank/DDBJ databases">
        <authorList>
            <person name="Dougan E. K."/>
            <person name="Rhodes N."/>
            <person name="Thang M."/>
            <person name="Chan C."/>
        </authorList>
    </citation>
    <scope>NUCLEOTIDE SEQUENCE</scope>
</reference>
<evidence type="ECO:0000313" key="2">
    <source>
        <dbReference type="Proteomes" id="UP000604046"/>
    </source>
</evidence>
<proteinExistence type="predicted"/>
<gene>
    <name evidence="1" type="ORF">SNAT2548_LOCUS820</name>
</gene>
<accession>A0A812GWJ3</accession>
<dbReference type="AlphaFoldDB" id="A0A812GWJ3"/>
<dbReference type="EMBL" id="CAJNDS010000040">
    <property type="protein sequence ID" value="CAE6930458.1"/>
    <property type="molecule type" value="Genomic_DNA"/>
</dbReference>